<keyword evidence="2" id="KW-1185">Reference proteome</keyword>
<protein>
    <recommendedName>
        <fullName evidence="3">Reverse transcriptase domain-containing protein</fullName>
    </recommendedName>
</protein>
<comment type="caution">
    <text evidence="1">The sequence shown here is derived from an EMBL/GenBank/DDBJ whole genome shotgun (WGS) entry which is preliminary data.</text>
</comment>
<dbReference type="PANTHER" id="PTHR47027">
    <property type="entry name" value="REVERSE TRANSCRIPTASE DOMAIN-CONTAINING PROTEIN"/>
    <property type="match status" value="1"/>
</dbReference>
<evidence type="ECO:0000313" key="1">
    <source>
        <dbReference type="EMBL" id="CAH2014650.1"/>
    </source>
</evidence>
<organism evidence="1 2">
    <name type="scientific">Acanthoscelides obtectus</name>
    <name type="common">Bean weevil</name>
    <name type="synonym">Bruchus obtectus</name>
    <dbReference type="NCBI Taxonomy" id="200917"/>
    <lineage>
        <taxon>Eukaryota</taxon>
        <taxon>Metazoa</taxon>
        <taxon>Ecdysozoa</taxon>
        <taxon>Arthropoda</taxon>
        <taxon>Hexapoda</taxon>
        <taxon>Insecta</taxon>
        <taxon>Pterygota</taxon>
        <taxon>Neoptera</taxon>
        <taxon>Endopterygota</taxon>
        <taxon>Coleoptera</taxon>
        <taxon>Polyphaga</taxon>
        <taxon>Cucujiformia</taxon>
        <taxon>Chrysomeloidea</taxon>
        <taxon>Chrysomelidae</taxon>
        <taxon>Bruchinae</taxon>
        <taxon>Bruchini</taxon>
        <taxon>Acanthoscelides</taxon>
    </lineage>
</organism>
<evidence type="ECO:0008006" key="3">
    <source>
        <dbReference type="Google" id="ProtNLM"/>
    </source>
</evidence>
<dbReference type="AlphaFoldDB" id="A0A9P0ML92"/>
<reference evidence="1" key="1">
    <citation type="submission" date="2022-03" db="EMBL/GenBank/DDBJ databases">
        <authorList>
            <person name="Sayadi A."/>
        </authorList>
    </citation>
    <scope>NUCLEOTIDE SEQUENCE</scope>
</reference>
<dbReference type="PANTHER" id="PTHR47027:SF20">
    <property type="entry name" value="REVERSE TRANSCRIPTASE-LIKE PROTEIN WITH RNA-DIRECTED DNA POLYMERASE DOMAIN"/>
    <property type="match status" value="1"/>
</dbReference>
<name>A0A9P0ML92_ACAOB</name>
<gene>
    <name evidence="1" type="ORF">ACAOBT_LOCUS34260</name>
</gene>
<sequence length="106" mass="12129">MVSPSECAFAHDLMICAEREKDLQTNLELWNAELEIRNLKINVAKSEEMVIGKNVKEIKIKINNNELEQVNVYKYLGIMIQREGSMEAKLNERITKAVGKLVGNPR</sequence>
<accession>A0A9P0ML92</accession>
<dbReference type="Proteomes" id="UP001152888">
    <property type="component" value="Unassembled WGS sequence"/>
</dbReference>
<dbReference type="EMBL" id="CAKOFQ010008530">
    <property type="protein sequence ID" value="CAH2014650.1"/>
    <property type="molecule type" value="Genomic_DNA"/>
</dbReference>
<evidence type="ECO:0000313" key="2">
    <source>
        <dbReference type="Proteomes" id="UP001152888"/>
    </source>
</evidence>
<proteinExistence type="predicted"/>
<dbReference type="OrthoDB" id="1293503at2759"/>